<evidence type="ECO:0000313" key="2">
    <source>
        <dbReference type="EMBL" id="KAL3845801.1"/>
    </source>
</evidence>
<proteinExistence type="predicted"/>
<dbReference type="AlphaFoldDB" id="A0ABD3UA47"/>
<evidence type="ECO:0000313" key="3">
    <source>
        <dbReference type="Proteomes" id="UP001634393"/>
    </source>
</evidence>
<dbReference type="Proteomes" id="UP001634393">
    <property type="component" value="Unassembled WGS sequence"/>
</dbReference>
<dbReference type="InterPro" id="IPR026891">
    <property type="entry name" value="Fn3-like"/>
</dbReference>
<evidence type="ECO:0000259" key="1">
    <source>
        <dbReference type="Pfam" id="PF14310"/>
    </source>
</evidence>
<sequence>MAEKHPVLMFIRHGMSRNGSCVKQLVEFESVSLNAGERGKIEFVLNPCEHFSTTNGEGCNGN</sequence>
<name>A0ABD3UA47_9LAMI</name>
<accession>A0ABD3UA47</accession>
<dbReference type="EMBL" id="JBJXBP010000002">
    <property type="protein sequence ID" value="KAL3845801.1"/>
    <property type="molecule type" value="Genomic_DNA"/>
</dbReference>
<comment type="caution">
    <text evidence="2">The sequence shown here is derived from an EMBL/GenBank/DDBJ whole genome shotgun (WGS) entry which is preliminary data.</text>
</comment>
<feature type="domain" description="Fibronectin type III-like" evidence="1">
    <location>
        <begin position="7"/>
        <end position="57"/>
    </location>
</feature>
<dbReference type="Pfam" id="PF14310">
    <property type="entry name" value="Fn3-like"/>
    <property type="match status" value="1"/>
</dbReference>
<organism evidence="2 3">
    <name type="scientific">Penstemon smallii</name>
    <dbReference type="NCBI Taxonomy" id="265156"/>
    <lineage>
        <taxon>Eukaryota</taxon>
        <taxon>Viridiplantae</taxon>
        <taxon>Streptophyta</taxon>
        <taxon>Embryophyta</taxon>
        <taxon>Tracheophyta</taxon>
        <taxon>Spermatophyta</taxon>
        <taxon>Magnoliopsida</taxon>
        <taxon>eudicotyledons</taxon>
        <taxon>Gunneridae</taxon>
        <taxon>Pentapetalae</taxon>
        <taxon>asterids</taxon>
        <taxon>lamiids</taxon>
        <taxon>Lamiales</taxon>
        <taxon>Plantaginaceae</taxon>
        <taxon>Cheloneae</taxon>
        <taxon>Penstemon</taxon>
    </lineage>
</organism>
<reference evidence="2 3" key="1">
    <citation type="submission" date="2024-12" db="EMBL/GenBank/DDBJ databases">
        <title>The unique morphological basis and parallel evolutionary history of personate flowers in Penstemon.</title>
        <authorList>
            <person name="Depatie T.H."/>
            <person name="Wessinger C.A."/>
        </authorList>
    </citation>
    <scope>NUCLEOTIDE SEQUENCE [LARGE SCALE GENOMIC DNA]</scope>
    <source>
        <strain evidence="2">WTNN_2</strain>
        <tissue evidence="2">Leaf</tissue>
    </source>
</reference>
<protein>
    <recommendedName>
        <fullName evidence="1">Fibronectin type III-like domain-containing protein</fullName>
    </recommendedName>
</protein>
<gene>
    <name evidence="2" type="ORF">ACJIZ3_003204</name>
</gene>
<keyword evidence="3" id="KW-1185">Reference proteome</keyword>